<keyword evidence="2" id="KW-1185">Reference proteome</keyword>
<dbReference type="EMBL" id="AWUE01016103">
    <property type="protein sequence ID" value="OMO94206.1"/>
    <property type="molecule type" value="Genomic_DNA"/>
</dbReference>
<evidence type="ECO:0000313" key="1">
    <source>
        <dbReference type="EMBL" id="OMO94206.1"/>
    </source>
</evidence>
<accession>A0A1R3JHA3</accession>
<keyword evidence="1" id="KW-0418">Kinase</keyword>
<dbReference type="GO" id="GO:0016301">
    <property type="term" value="F:kinase activity"/>
    <property type="evidence" value="ECO:0007669"/>
    <property type="project" value="UniProtKB-KW"/>
</dbReference>
<keyword evidence="1" id="KW-0808">Transferase</keyword>
<organism evidence="1 2">
    <name type="scientific">Corchorus olitorius</name>
    <dbReference type="NCBI Taxonomy" id="93759"/>
    <lineage>
        <taxon>Eukaryota</taxon>
        <taxon>Viridiplantae</taxon>
        <taxon>Streptophyta</taxon>
        <taxon>Embryophyta</taxon>
        <taxon>Tracheophyta</taxon>
        <taxon>Spermatophyta</taxon>
        <taxon>Magnoliopsida</taxon>
        <taxon>eudicotyledons</taxon>
        <taxon>Gunneridae</taxon>
        <taxon>Pentapetalae</taxon>
        <taxon>rosids</taxon>
        <taxon>malvids</taxon>
        <taxon>Malvales</taxon>
        <taxon>Malvaceae</taxon>
        <taxon>Grewioideae</taxon>
        <taxon>Apeibeae</taxon>
        <taxon>Corchorus</taxon>
    </lineage>
</organism>
<protein>
    <submittedName>
        <fullName evidence="1">Nucleoside diphosphate kinase</fullName>
    </submittedName>
</protein>
<sequence>MGLRFLLLSTWSRSEGGDAYVASGTALRLVWDNQGLTTQRKLLSSTFP</sequence>
<proteinExistence type="predicted"/>
<name>A0A1R3JHA3_9ROSI</name>
<gene>
    <name evidence="1" type="ORF">COLO4_16473</name>
</gene>
<dbReference type="AlphaFoldDB" id="A0A1R3JHA3"/>
<comment type="caution">
    <text evidence="1">The sequence shown here is derived from an EMBL/GenBank/DDBJ whole genome shotgun (WGS) entry which is preliminary data.</text>
</comment>
<reference evidence="2" key="1">
    <citation type="submission" date="2013-09" db="EMBL/GenBank/DDBJ databases">
        <title>Corchorus olitorius genome sequencing.</title>
        <authorList>
            <person name="Alam M."/>
            <person name="Haque M.S."/>
            <person name="Islam M.S."/>
            <person name="Emdad E.M."/>
            <person name="Islam M.M."/>
            <person name="Ahmed B."/>
            <person name="Halim A."/>
            <person name="Hossen Q.M.M."/>
            <person name="Hossain M.Z."/>
            <person name="Ahmed R."/>
            <person name="Khan M.M."/>
            <person name="Islam R."/>
            <person name="Rashid M.M."/>
            <person name="Khan S.A."/>
            <person name="Rahman M.S."/>
            <person name="Alam M."/>
            <person name="Yahiya A.S."/>
            <person name="Khan M.S."/>
            <person name="Azam M.S."/>
            <person name="Haque T."/>
            <person name="Lashkar M.Z.H."/>
            <person name="Akhand A.I."/>
            <person name="Morshed G."/>
            <person name="Roy S."/>
            <person name="Uddin K.S."/>
            <person name="Rabeya T."/>
            <person name="Hossain A.S."/>
            <person name="Chowdhury A."/>
            <person name="Snigdha A.R."/>
            <person name="Mortoza M.S."/>
            <person name="Matin S.A."/>
            <person name="Hoque S.M.E."/>
            <person name="Islam M.K."/>
            <person name="Roy D.K."/>
            <person name="Haider R."/>
            <person name="Moosa M.M."/>
            <person name="Elias S.M."/>
            <person name="Hasan A.M."/>
            <person name="Jahan S."/>
            <person name="Shafiuddin M."/>
            <person name="Mahmood N."/>
            <person name="Shommy N.S."/>
        </authorList>
    </citation>
    <scope>NUCLEOTIDE SEQUENCE [LARGE SCALE GENOMIC DNA]</scope>
    <source>
        <strain evidence="2">cv. O-4</strain>
    </source>
</reference>
<evidence type="ECO:0000313" key="2">
    <source>
        <dbReference type="Proteomes" id="UP000187203"/>
    </source>
</evidence>
<dbReference type="Proteomes" id="UP000187203">
    <property type="component" value="Unassembled WGS sequence"/>
</dbReference>